<sequence>MGDYHLINEIKYTRDLINKEAKDYCEGADLWRALKLEREDVLWTTGPFLGHVSLIIALPCLLLWPYDSKFLIVGVVFIFIWLMLCPRKYWKHARLSHDIDQCEKYLSETGIILGQLRDDVIDQIVDVLKGAREPRMVTSTPIPNDVLPFEESTLARGVHVYEELTPSMRKNLNDLLSEDNSIL</sequence>
<organism evidence="1 2">
    <name type="scientific">Panagrolaimus sp. JU765</name>
    <dbReference type="NCBI Taxonomy" id="591449"/>
    <lineage>
        <taxon>Eukaryota</taxon>
        <taxon>Metazoa</taxon>
        <taxon>Ecdysozoa</taxon>
        <taxon>Nematoda</taxon>
        <taxon>Chromadorea</taxon>
        <taxon>Rhabditida</taxon>
        <taxon>Tylenchina</taxon>
        <taxon>Panagrolaimomorpha</taxon>
        <taxon>Panagrolaimoidea</taxon>
        <taxon>Panagrolaimidae</taxon>
        <taxon>Panagrolaimus</taxon>
    </lineage>
</organism>
<name>A0AC34QT31_9BILA</name>
<dbReference type="WBParaSite" id="JU765_v2.g19209.t1">
    <property type="protein sequence ID" value="JU765_v2.g19209.t1"/>
    <property type="gene ID" value="JU765_v2.g19209"/>
</dbReference>
<evidence type="ECO:0000313" key="2">
    <source>
        <dbReference type="WBParaSite" id="JU765_v2.g19209.t1"/>
    </source>
</evidence>
<dbReference type="Proteomes" id="UP000887576">
    <property type="component" value="Unplaced"/>
</dbReference>
<accession>A0AC34QT31</accession>
<evidence type="ECO:0000313" key="1">
    <source>
        <dbReference type="Proteomes" id="UP000887576"/>
    </source>
</evidence>
<protein>
    <submittedName>
        <fullName evidence="2">Uncharacterized protein</fullName>
    </submittedName>
</protein>
<proteinExistence type="predicted"/>
<reference evidence="2" key="1">
    <citation type="submission" date="2022-11" db="UniProtKB">
        <authorList>
            <consortium name="WormBaseParasite"/>
        </authorList>
    </citation>
    <scope>IDENTIFICATION</scope>
</reference>